<dbReference type="PANTHER" id="PTHR36837:SF4">
    <property type="entry name" value="BLR0908 PROTEIN"/>
    <property type="match status" value="1"/>
</dbReference>
<dbReference type="HOGENOM" id="CLU_035017_0_0_6"/>
<protein>
    <submittedName>
        <fullName evidence="2">Poly(3-hydroxybutyrate) synthase subunit</fullName>
    </submittedName>
</protein>
<accession>C1DI03</accession>
<name>C1DI03_AZOVD</name>
<dbReference type="OrthoDB" id="9767934at2"/>
<dbReference type="Gene3D" id="3.40.50.1820">
    <property type="entry name" value="alpha/beta hydrolase"/>
    <property type="match status" value="1"/>
</dbReference>
<organism evidence="2 3">
    <name type="scientific">Azotobacter vinelandii (strain DJ / ATCC BAA-1303)</name>
    <dbReference type="NCBI Taxonomy" id="322710"/>
    <lineage>
        <taxon>Bacteria</taxon>
        <taxon>Pseudomonadati</taxon>
        <taxon>Pseudomonadota</taxon>
        <taxon>Gammaproteobacteria</taxon>
        <taxon>Pseudomonadales</taxon>
        <taxon>Pseudomonadaceae</taxon>
        <taxon>Azotobacter</taxon>
    </lineage>
</organism>
<dbReference type="PANTHER" id="PTHR36837">
    <property type="entry name" value="POLY(3-HYDROXYALKANOATE) POLYMERASE SUBUNIT PHAC"/>
    <property type="match status" value="1"/>
</dbReference>
<dbReference type="AlphaFoldDB" id="C1DI03"/>
<evidence type="ECO:0000313" key="2">
    <source>
        <dbReference type="EMBL" id="ACO80736.1"/>
    </source>
</evidence>
<gene>
    <name evidence="2" type="ordered locus">Avin_46290</name>
</gene>
<dbReference type="InterPro" id="IPR000073">
    <property type="entry name" value="AB_hydrolase_1"/>
</dbReference>
<feature type="domain" description="AB hydrolase-1" evidence="1">
    <location>
        <begin position="89"/>
        <end position="181"/>
    </location>
</feature>
<keyword evidence="3" id="KW-1185">Reference proteome</keyword>
<dbReference type="STRING" id="322710.Avin_46290"/>
<proteinExistence type="predicted"/>
<sequence>MRLRPGARRAGRLSMNAYGQIDHMRRLQGHWLDALGLGPRQTPARTVLSTPPATLKAYAPAHGGGPTLLILPAPIKRAYIWDLVPRVSVVQRLLEHGASVYLLQWENPGVDGQDFGLADYAGRCILDCLEAIAAERGPAPVFLAGHSLGGTLAAIFAALHPERVRGLVLLEAPLRFGAEADAFTPLLARAPRAQQLTEYLHEVPGSLLDVAAVSASPDSFVWSRWADWLHSLNDREALQTHAQVIRWTLDELAFPRRLFEDVVELLYRENGFMNATLSLGGRLATAERVRAPLLSVVDPRSRLVPPEAVLPFHAAVGSGDAQLLWYEGDVGVALQHVGVLVGRRAHREVWPQILRWLDAHGEAG</sequence>
<dbReference type="Proteomes" id="UP000002424">
    <property type="component" value="Chromosome"/>
</dbReference>
<evidence type="ECO:0000313" key="3">
    <source>
        <dbReference type="Proteomes" id="UP000002424"/>
    </source>
</evidence>
<reference evidence="2 3" key="1">
    <citation type="journal article" date="2009" name="J. Bacteriol.">
        <title>Genome sequence of Azotobacter vinelandii, an obligate aerobe specialized to support diverse anaerobic metabolic processes.</title>
        <authorList>
            <person name="Setubal J.C."/>
            <person name="dos Santos P."/>
            <person name="Goldman B.S."/>
            <person name="Ertesvag H."/>
            <person name="Espin G."/>
            <person name="Rubio L.M."/>
            <person name="Valla S."/>
            <person name="Almeida N.F."/>
            <person name="Balasubramanian D."/>
            <person name="Cromes L."/>
            <person name="Curatti L."/>
            <person name="Du Z."/>
            <person name="Godsy E."/>
            <person name="Goodner B."/>
            <person name="Hellner-Burris K."/>
            <person name="Hernandez J.A."/>
            <person name="Houmiel K."/>
            <person name="Imperial J."/>
            <person name="Kennedy C."/>
            <person name="Larson T.J."/>
            <person name="Latreille P."/>
            <person name="Ligon L.S."/>
            <person name="Lu J."/>
            <person name="Maerk M."/>
            <person name="Miller N.M."/>
            <person name="Norton S."/>
            <person name="O'Carroll I.P."/>
            <person name="Paulsen I."/>
            <person name="Raulfs E.C."/>
            <person name="Roemer R."/>
            <person name="Rosser J."/>
            <person name="Segura D."/>
            <person name="Slater S."/>
            <person name="Stricklin S.L."/>
            <person name="Studholme D.J."/>
            <person name="Sun J."/>
            <person name="Viana C.J."/>
            <person name="Wallin E."/>
            <person name="Wang B."/>
            <person name="Wheeler C."/>
            <person name="Zhu H."/>
            <person name="Dean D.R."/>
            <person name="Dixon R."/>
            <person name="Wood D."/>
        </authorList>
    </citation>
    <scope>NUCLEOTIDE SEQUENCE [LARGE SCALE GENOMIC DNA]</scope>
    <source>
        <strain evidence="3">DJ / ATCC BAA-1303</strain>
    </source>
</reference>
<evidence type="ECO:0000259" key="1">
    <source>
        <dbReference type="Pfam" id="PF00561"/>
    </source>
</evidence>
<dbReference type="InterPro" id="IPR029058">
    <property type="entry name" value="AB_hydrolase_fold"/>
</dbReference>
<dbReference type="ESTHER" id="azovd-c1di03">
    <property type="family name" value="PHA_synth_III_C"/>
</dbReference>
<dbReference type="SUPFAM" id="SSF53474">
    <property type="entry name" value="alpha/beta-Hydrolases"/>
    <property type="match status" value="1"/>
</dbReference>
<dbReference type="InterPro" id="IPR051321">
    <property type="entry name" value="PHA/PHB_synthase"/>
</dbReference>
<dbReference type="EnsemblBacteria" id="ACO80736">
    <property type="protein sequence ID" value="ACO80736"/>
    <property type="gene ID" value="Avin_46290"/>
</dbReference>
<dbReference type="Pfam" id="PF00561">
    <property type="entry name" value="Abhydrolase_1"/>
    <property type="match status" value="1"/>
</dbReference>
<dbReference type="EMBL" id="CP001157">
    <property type="protein sequence ID" value="ACO80736.1"/>
    <property type="molecule type" value="Genomic_DNA"/>
</dbReference>
<dbReference type="KEGG" id="avn:Avin_46290"/>
<dbReference type="eggNOG" id="COG3243">
    <property type="taxonomic scope" value="Bacteria"/>
</dbReference>